<dbReference type="PROSITE" id="PS50005">
    <property type="entry name" value="TPR"/>
    <property type="match status" value="2"/>
</dbReference>
<keyword evidence="2 3" id="KW-0802">TPR repeat</keyword>
<organism evidence="5">
    <name type="scientific">Trichodesmium erythraeum (strain IMS101)</name>
    <dbReference type="NCBI Taxonomy" id="203124"/>
    <lineage>
        <taxon>Bacteria</taxon>
        <taxon>Bacillati</taxon>
        <taxon>Cyanobacteriota</taxon>
        <taxon>Cyanophyceae</taxon>
        <taxon>Oscillatoriophycideae</taxon>
        <taxon>Oscillatoriales</taxon>
        <taxon>Microcoleaceae</taxon>
        <taxon>Trichodesmium</taxon>
    </lineage>
</organism>
<dbReference type="SUPFAM" id="SSF53448">
    <property type="entry name" value="Nucleotide-diphospho-sugar transferases"/>
    <property type="match status" value="1"/>
</dbReference>
<dbReference type="eggNOG" id="COG0457">
    <property type="taxonomic scope" value="Bacteria"/>
</dbReference>
<gene>
    <name evidence="5" type="ordered locus">Tery_0023</name>
</gene>
<feature type="repeat" description="TPR" evidence="3">
    <location>
        <begin position="37"/>
        <end position="70"/>
    </location>
</feature>
<dbReference type="PANTHER" id="PTHR44943:SF4">
    <property type="entry name" value="TPR REPEAT-CONTAINING PROTEIN MJ0798"/>
    <property type="match status" value="1"/>
</dbReference>
<dbReference type="Gene3D" id="1.25.40.10">
    <property type="entry name" value="Tetratricopeptide repeat domain"/>
    <property type="match status" value="1"/>
</dbReference>
<name>Q11AC7_TRIEI</name>
<evidence type="ECO:0000313" key="5">
    <source>
        <dbReference type="EMBL" id="ABG49547.1"/>
    </source>
</evidence>
<protein>
    <submittedName>
        <fullName evidence="5">Tetratricopeptide TPR_2</fullName>
    </submittedName>
</protein>
<feature type="repeat" description="TPR" evidence="3">
    <location>
        <begin position="3"/>
        <end position="36"/>
    </location>
</feature>
<dbReference type="KEGG" id="ter:Tery_0023"/>
<dbReference type="SUPFAM" id="SSF48452">
    <property type="entry name" value="TPR-like"/>
    <property type="match status" value="1"/>
</dbReference>
<dbReference type="PANTHER" id="PTHR44943">
    <property type="entry name" value="CELLULOSE SYNTHASE OPERON PROTEIN C"/>
    <property type="match status" value="1"/>
</dbReference>
<dbReference type="HOGENOM" id="CLU_1408193_0_0_3"/>
<dbReference type="SMART" id="SM00028">
    <property type="entry name" value="TPR"/>
    <property type="match status" value="2"/>
</dbReference>
<dbReference type="EMBL" id="CP000393">
    <property type="protein sequence ID" value="ABG49547.1"/>
    <property type="molecule type" value="Genomic_DNA"/>
</dbReference>
<dbReference type="InterPro" id="IPR051685">
    <property type="entry name" value="Ycf3/AcsC/BcsC/TPR_MFPF"/>
</dbReference>
<dbReference type="PROSITE" id="PS50293">
    <property type="entry name" value="TPR_REGION"/>
    <property type="match status" value="1"/>
</dbReference>
<proteinExistence type="predicted"/>
<sequence length="193" mass="22270">MTTGNLIIQGNKLKREGKLDEAIALYTQAINLKPDFAFTYYELGDALEKQGNFAQAIIEYEKAIELNPNIDFFHQSLETIKSRKLEQNIDLTSNQINSDFLVVGISMIKNEEDVLETFIRHNLNYLDFLVLADNGSTDNSRKIINKLIQEGFNLCVIDDYKMAHNQNNKMTNFYRRVATSLFPEFIVPMMQMN</sequence>
<evidence type="ECO:0000256" key="2">
    <source>
        <dbReference type="ARBA" id="ARBA00022803"/>
    </source>
</evidence>
<feature type="domain" description="Glycosyltransferase 2-like" evidence="4">
    <location>
        <begin position="108"/>
        <end position="157"/>
    </location>
</feature>
<dbReference type="STRING" id="203124.Tery_0023"/>
<dbReference type="InterPro" id="IPR001173">
    <property type="entry name" value="Glyco_trans_2-like"/>
</dbReference>
<evidence type="ECO:0000256" key="3">
    <source>
        <dbReference type="PROSITE-ProRule" id="PRU00339"/>
    </source>
</evidence>
<dbReference type="InterPro" id="IPR019734">
    <property type="entry name" value="TPR_rpt"/>
</dbReference>
<dbReference type="InterPro" id="IPR029044">
    <property type="entry name" value="Nucleotide-diphossugar_trans"/>
</dbReference>
<dbReference type="Pfam" id="PF00535">
    <property type="entry name" value="Glycos_transf_2"/>
    <property type="match status" value="1"/>
</dbReference>
<dbReference type="InterPro" id="IPR011990">
    <property type="entry name" value="TPR-like_helical_dom_sf"/>
</dbReference>
<dbReference type="OrthoDB" id="465401at2"/>
<dbReference type="Pfam" id="PF13414">
    <property type="entry name" value="TPR_11"/>
    <property type="match status" value="1"/>
</dbReference>
<evidence type="ECO:0000256" key="1">
    <source>
        <dbReference type="ARBA" id="ARBA00022737"/>
    </source>
</evidence>
<dbReference type="AlphaFoldDB" id="Q11AC7"/>
<evidence type="ECO:0000259" key="4">
    <source>
        <dbReference type="Pfam" id="PF00535"/>
    </source>
</evidence>
<dbReference type="RefSeq" id="WP_011609951.1">
    <property type="nucleotide sequence ID" value="NC_008312.1"/>
</dbReference>
<keyword evidence="1" id="KW-0677">Repeat</keyword>
<reference evidence="5" key="1">
    <citation type="submission" date="2006-06" db="EMBL/GenBank/DDBJ databases">
        <title>Complete sequence of Trichodesmium erythraeum IMS101.</title>
        <authorList>
            <consortium name="US DOE Joint Genome Institute"/>
            <person name="Copeland A."/>
            <person name="Lucas S."/>
            <person name="Lapidus A."/>
            <person name="Barry K."/>
            <person name="Detter J.C."/>
            <person name="Glavina del Rio T."/>
            <person name="Hammon N."/>
            <person name="Israni S."/>
            <person name="Dalin E."/>
            <person name="Tice H."/>
            <person name="Pitluck S."/>
            <person name="Kiss H."/>
            <person name="Munk A.C."/>
            <person name="Brettin T."/>
            <person name="Bruce D."/>
            <person name="Han C."/>
            <person name="Tapia R."/>
            <person name="Gilna P."/>
            <person name="Schmutz J."/>
            <person name="Larimer F."/>
            <person name="Land M."/>
            <person name="Hauser L."/>
            <person name="Kyrpides N."/>
            <person name="Kim E."/>
            <person name="Richardson P."/>
        </authorList>
    </citation>
    <scope>NUCLEOTIDE SEQUENCE [LARGE SCALE GENOMIC DNA]</scope>
    <source>
        <strain evidence="5">IMS101</strain>
    </source>
</reference>
<accession>Q11AC7</accession>